<sequence>MARKGAVLGCLLKARPRLARFSSAMQAAKNADLHANLSLIPHRSRRPARLTFLSTTIPVPLLRKQVQSSTSRRTHGGDRAHMA</sequence>
<dbReference type="EnsemblPlants" id="AET7Gv20948100.4">
    <property type="protein sequence ID" value="AET7Gv20948100.4"/>
    <property type="gene ID" value="AET7Gv20948100"/>
</dbReference>
<organism evidence="2 3">
    <name type="scientific">Aegilops tauschii subsp. strangulata</name>
    <name type="common">Goatgrass</name>
    <dbReference type="NCBI Taxonomy" id="200361"/>
    <lineage>
        <taxon>Eukaryota</taxon>
        <taxon>Viridiplantae</taxon>
        <taxon>Streptophyta</taxon>
        <taxon>Embryophyta</taxon>
        <taxon>Tracheophyta</taxon>
        <taxon>Spermatophyta</taxon>
        <taxon>Magnoliopsida</taxon>
        <taxon>Liliopsida</taxon>
        <taxon>Poales</taxon>
        <taxon>Poaceae</taxon>
        <taxon>BOP clade</taxon>
        <taxon>Pooideae</taxon>
        <taxon>Triticodae</taxon>
        <taxon>Triticeae</taxon>
        <taxon>Triticinae</taxon>
        <taxon>Aegilops</taxon>
    </lineage>
</organism>
<evidence type="ECO:0000313" key="3">
    <source>
        <dbReference type="Proteomes" id="UP000015105"/>
    </source>
</evidence>
<reference evidence="3" key="2">
    <citation type="journal article" date="2017" name="Nat. Plants">
        <title>The Aegilops tauschii genome reveals multiple impacts of transposons.</title>
        <authorList>
            <person name="Zhao G."/>
            <person name="Zou C."/>
            <person name="Li K."/>
            <person name="Wang K."/>
            <person name="Li T."/>
            <person name="Gao L."/>
            <person name="Zhang X."/>
            <person name="Wang H."/>
            <person name="Yang Z."/>
            <person name="Liu X."/>
            <person name="Jiang W."/>
            <person name="Mao L."/>
            <person name="Kong X."/>
            <person name="Jiao Y."/>
            <person name="Jia J."/>
        </authorList>
    </citation>
    <scope>NUCLEOTIDE SEQUENCE [LARGE SCALE GENOMIC DNA]</scope>
    <source>
        <strain evidence="3">cv. AL8/78</strain>
    </source>
</reference>
<keyword evidence="3" id="KW-1185">Reference proteome</keyword>
<dbReference type="Gramene" id="AET7Gv20948100.4">
    <property type="protein sequence ID" value="AET7Gv20948100.4"/>
    <property type="gene ID" value="AET7Gv20948100"/>
</dbReference>
<dbReference type="Proteomes" id="UP000015105">
    <property type="component" value="Chromosome 7D"/>
</dbReference>
<evidence type="ECO:0000256" key="1">
    <source>
        <dbReference type="SAM" id="MobiDB-lite"/>
    </source>
</evidence>
<reference evidence="2" key="3">
    <citation type="journal article" date="2017" name="Nature">
        <title>Genome sequence of the progenitor of the wheat D genome Aegilops tauschii.</title>
        <authorList>
            <person name="Luo M.C."/>
            <person name="Gu Y.Q."/>
            <person name="Puiu D."/>
            <person name="Wang H."/>
            <person name="Twardziok S.O."/>
            <person name="Deal K.R."/>
            <person name="Huo N."/>
            <person name="Zhu T."/>
            <person name="Wang L."/>
            <person name="Wang Y."/>
            <person name="McGuire P.E."/>
            <person name="Liu S."/>
            <person name="Long H."/>
            <person name="Ramasamy R.K."/>
            <person name="Rodriguez J.C."/>
            <person name="Van S.L."/>
            <person name="Yuan L."/>
            <person name="Wang Z."/>
            <person name="Xia Z."/>
            <person name="Xiao L."/>
            <person name="Anderson O.D."/>
            <person name="Ouyang S."/>
            <person name="Liang Y."/>
            <person name="Zimin A.V."/>
            <person name="Pertea G."/>
            <person name="Qi P."/>
            <person name="Bennetzen J.L."/>
            <person name="Dai X."/>
            <person name="Dawson M.W."/>
            <person name="Muller H.G."/>
            <person name="Kugler K."/>
            <person name="Rivarola-Duarte L."/>
            <person name="Spannagl M."/>
            <person name="Mayer K.F.X."/>
            <person name="Lu F.H."/>
            <person name="Bevan M.W."/>
            <person name="Leroy P."/>
            <person name="Li P."/>
            <person name="You F.M."/>
            <person name="Sun Q."/>
            <person name="Liu Z."/>
            <person name="Lyons E."/>
            <person name="Wicker T."/>
            <person name="Salzberg S.L."/>
            <person name="Devos K.M."/>
            <person name="Dvorak J."/>
        </authorList>
    </citation>
    <scope>NUCLEOTIDE SEQUENCE [LARGE SCALE GENOMIC DNA]</scope>
    <source>
        <strain evidence="2">cv. AL8/78</strain>
    </source>
</reference>
<dbReference type="AlphaFoldDB" id="A0A453SG64"/>
<reference evidence="2" key="5">
    <citation type="journal article" date="2021" name="G3 (Bethesda)">
        <title>Aegilops tauschii genome assembly Aet v5.0 features greater sequence contiguity and improved annotation.</title>
        <authorList>
            <person name="Wang L."/>
            <person name="Zhu T."/>
            <person name="Rodriguez J.C."/>
            <person name="Deal K.R."/>
            <person name="Dubcovsky J."/>
            <person name="McGuire P.E."/>
            <person name="Lux T."/>
            <person name="Spannagl M."/>
            <person name="Mayer K.F.X."/>
            <person name="Baldrich P."/>
            <person name="Meyers B.C."/>
            <person name="Huo N."/>
            <person name="Gu Y.Q."/>
            <person name="Zhou H."/>
            <person name="Devos K.M."/>
            <person name="Bennetzen J.L."/>
            <person name="Unver T."/>
            <person name="Budak H."/>
            <person name="Gulick P.J."/>
            <person name="Galiba G."/>
            <person name="Kalapos B."/>
            <person name="Nelson D.R."/>
            <person name="Li P."/>
            <person name="You F.M."/>
            <person name="Luo M.C."/>
            <person name="Dvorak J."/>
        </authorList>
    </citation>
    <scope>NUCLEOTIDE SEQUENCE [LARGE SCALE GENOMIC DNA]</scope>
    <source>
        <strain evidence="2">cv. AL8/78</strain>
    </source>
</reference>
<name>A0A453SG64_AEGTS</name>
<reference evidence="3" key="1">
    <citation type="journal article" date="2014" name="Science">
        <title>Ancient hybridizations among the ancestral genomes of bread wheat.</title>
        <authorList>
            <consortium name="International Wheat Genome Sequencing Consortium,"/>
            <person name="Marcussen T."/>
            <person name="Sandve S.R."/>
            <person name="Heier L."/>
            <person name="Spannagl M."/>
            <person name="Pfeifer M."/>
            <person name="Jakobsen K.S."/>
            <person name="Wulff B.B."/>
            <person name="Steuernagel B."/>
            <person name="Mayer K.F."/>
            <person name="Olsen O.A."/>
        </authorList>
    </citation>
    <scope>NUCLEOTIDE SEQUENCE [LARGE SCALE GENOMIC DNA]</scope>
    <source>
        <strain evidence="3">cv. AL8/78</strain>
    </source>
</reference>
<protein>
    <submittedName>
        <fullName evidence="2">Uncharacterized protein</fullName>
    </submittedName>
</protein>
<feature type="region of interest" description="Disordered" evidence="1">
    <location>
        <begin position="64"/>
        <end position="83"/>
    </location>
</feature>
<reference evidence="2" key="4">
    <citation type="submission" date="2019-03" db="UniProtKB">
        <authorList>
            <consortium name="EnsemblPlants"/>
        </authorList>
    </citation>
    <scope>IDENTIFICATION</scope>
</reference>
<accession>A0A453SG64</accession>
<proteinExistence type="predicted"/>
<evidence type="ECO:0000313" key="2">
    <source>
        <dbReference type="EnsemblPlants" id="AET7Gv20948100.4"/>
    </source>
</evidence>